<evidence type="ECO:0000256" key="4">
    <source>
        <dbReference type="SAM" id="Coils"/>
    </source>
</evidence>
<evidence type="ECO:0000256" key="2">
    <source>
        <dbReference type="ARBA" id="ARBA00022803"/>
    </source>
</evidence>
<evidence type="ECO:0000313" key="5">
    <source>
        <dbReference type="EMBL" id="CAD8113603.1"/>
    </source>
</evidence>
<dbReference type="AlphaFoldDB" id="A0A8S1QDQ9"/>
<dbReference type="Pfam" id="PF00515">
    <property type="entry name" value="TPR_1"/>
    <property type="match status" value="1"/>
</dbReference>
<keyword evidence="6" id="KW-1185">Reference proteome</keyword>
<evidence type="ECO:0000256" key="3">
    <source>
        <dbReference type="PROSITE-ProRule" id="PRU00339"/>
    </source>
</evidence>
<sequence>MIQKDEQEQRQQCKITKRSQIIDEVKQKKTEVIDKDLLKFKQLFDERNYEEALLEIEEKIKQNELLKENKKNNDELLMHKSIVLIQLDKYDEFLECINQAITLNPKNEKLLYHKGITLVKLDQYQQAFQCFDEAIKINPDNQASLIYLGITLEGIYNYNGAYKCYNEAQKYDQNFQLLNILKASTLFSIQQYKQKQQVENMMKLLNCVINHFRILIWINLLILPKEGHY</sequence>
<evidence type="ECO:0000256" key="1">
    <source>
        <dbReference type="ARBA" id="ARBA00022737"/>
    </source>
</evidence>
<dbReference type="PANTHER" id="PTHR44943:SF4">
    <property type="entry name" value="TPR REPEAT-CONTAINING PROTEIN MJ0798"/>
    <property type="match status" value="1"/>
</dbReference>
<gene>
    <name evidence="5" type="ORF">PPRIM_AZ9-3.1.T1560006</name>
</gene>
<dbReference type="SMART" id="SM00028">
    <property type="entry name" value="TPR"/>
    <property type="match status" value="3"/>
</dbReference>
<dbReference type="Proteomes" id="UP000688137">
    <property type="component" value="Unassembled WGS sequence"/>
</dbReference>
<dbReference type="InterPro" id="IPR019734">
    <property type="entry name" value="TPR_rpt"/>
</dbReference>
<name>A0A8S1QDQ9_PARPR</name>
<proteinExistence type="predicted"/>
<keyword evidence="1" id="KW-0677">Repeat</keyword>
<keyword evidence="4" id="KW-0175">Coiled coil</keyword>
<dbReference type="PANTHER" id="PTHR44943">
    <property type="entry name" value="CELLULOSE SYNTHASE OPERON PROTEIN C"/>
    <property type="match status" value="1"/>
</dbReference>
<feature type="repeat" description="TPR" evidence="3">
    <location>
        <begin position="108"/>
        <end position="141"/>
    </location>
</feature>
<evidence type="ECO:0000313" key="6">
    <source>
        <dbReference type="Proteomes" id="UP000688137"/>
    </source>
</evidence>
<organism evidence="5 6">
    <name type="scientific">Paramecium primaurelia</name>
    <dbReference type="NCBI Taxonomy" id="5886"/>
    <lineage>
        <taxon>Eukaryota</taxon>
        <taxon>Sar</taxon>
        <taxon>Alveolata</taxon>
        <taxon>Ciliophora</taxon>
        <taxon>Intramacronucleata</taxon>
        <taxon>Oligohymenophorea</taxon>
        <taxon>Peniculida</taxon>
        <taxon>Parameciidae</taxon>
        <taxon>Paramecium</taxon>
    </lineage>
</organism>
<feature type="repeat" description="TPR" evidence="3">
    <location>
        <begin position="74"/>
        <end position="107"/>
    </location>
</feature>
<protein>
    <recommendedName>
        <fullName evidence="7">Tetratricopeptide repeat protein</fullName>
    </recommendedName>
</protein>
<dbReference type="PROSITE" id="PS50005">
    <property type="entry name" value="TPR"/>
    <property type="match status" value="2"/>
</dbReference>
<keyword evidence="2 3" id="KW-0802">TPR repeat</keyword>
<reference evidence="5" key="1">
    <citation type="submission" date="2021-01" db="EMBL/GenBank/DDBJ databases">
        <authorList>
            <consortium name="Genoscope - CEA"/>
            <person name="William W."/>
        </authorList>
    </citation>
    <scope>NUCLEOTIDE SEQUENCE</scope>
</reference>
<dbReference type="EMBL" id="CAJJDM010000161">
    <property type="protein sequence ID" value="CAD8113603.1"/>
    <property type="molecule type" value="Genomic_DNA"/>
</dbReference>
<comment type="caution">
    <text evidence="5">The sequence shown here is derived from an EMBL/GenBank/DDBJ whole genome shotgun (WGS) entry which is preliminary data.</text>
</comment>
<dbReference type="Pfam" id="PF13181">
    <property type="entry name" value="TPR_8"/>
    <property type="match status" value="1"/>
</dbReference>
<accession>A0A8S1QDQ9</accession>
<dbReference type="InterPro" id="IPR051685">
    <property type="entry name" value="Ycf3/AcsC/BcsC/TPR_MFPF"/>
</dbReference>
<dbReference type="PROSITE" id="PS50293">
    <property type="entry name" value="TPR_REGION"/>
    <property type="match status" value="1"/>
</dbReference>
<feature type="coiled-coil region" evidence="4">
    <location>
        <begin position="46"/>
        <end position="73"/>
    </location>
</feature>
<evidence type="ECO:0008006" key="7">
    <source>
        <dbReference type="Google" id="ProtNLM"/>
    </source>
</evidence>